<organism evidence="2 3">
    <name type="scientific">Gordonia bronchialis (strain ATCC 25592 / DSM 43247 / BCRC 13721 / JCM 3198 / KCTC 3076 / NBRC 16047 / NCTC 10667)</name>
    <name type="common">Rhodococcus bronchialis</name>
    <dbReference type="NCBI Taxonomy" id="526226"/>
    <lineage>
        <taxon>Bacteria</taxon>
        <taxon>Bacillati</taxon>
        <taxon>Actinomycetota</taxon>
        <taxon>Actinomycetes</taxon>
        <taxon>Mycobacteriales</taxon>
        <taxon>Gordoniaceae</taxon>
        <taxon>Gordonia</taxon>
    </lineage>
</organism>
<dbReference type="eggNOG" id="ENOG5034CH6">
    <property type="taxonomic scope" value="Bacteria"/>
</dbReference>
<gene>
    <name evidence="2" type="ordered locus">Gbro_3180</name>
</gene>
<reference evidence="2 3" key="2">
    <citation type="journal article" date="2010" name="Stand. Genomic Sci.">
        <title>Complete genome sequence of Gordonia bronchialis type strain (3410).</title>
        <authorList>
            <person name="Ivanova N."/>
            <person name="Sikorski J."/>
            <person name="Jando M."/>
            <person name="Lapidus A."/>
            <person name="Nolan M."/>
            <person name="Lucas S."/>
            <person name="Del Rio T.G."/>
            <person name="Tice H."/>
            <person name="Copeland A."/>
            <person name="Cheng J.F."/>
            <person name="Chen F."/>
            <person name="Bruce D."/>
            <person name="Goodwin L."/>
            <person name="Pitluck S."/>
            <person name="Mavromatis K."/>
            <person name="Ovchinnikova G."/>
            <person name="Pati A."/>
            <person name="Chen A."/>
            <person name="Palaniappan K."/>
            <person name="Land M."/>
            <person name="Hauser L."/>
            <person name="Chang Y.J."/>
            <person name="Jeffries C.D."/>
            <person name="Chain P."/>
            <person name="Saunders E."/>
            <person name="Han C."/>
            <person name="Detter J.C."/>
            <person name="Brettin T."/>
            <person name="Rohde M."/>
            <person name="Goker M."/>
            <person name="Bristow J."/>
            <person name="Eisen J.A."/>
            <person name="Markowitz V."/>
            <person name="Hugenholtz P."/>
            <person name="Klenk H.P."/>
            <person name="Kyrpides N.C."/>
        </authorList>
    </citation>
    <scope>NUCLEOTIDE SEQUENCE [LARGE SCALE GENOMIC DNA]</scope>
    <source>
        <strain evidence="3">ATCC 25592 / DSM 43247 / BCRC 13721 / JCM 3198 / KCTC 3076 / NBRC 16047 / NCTC 10667</strain>
    </source>
</reference>
<evidence type="ECO:0000256" key="1">
    <source>
        <dbReference type="SAM" id="Phobius"/>
    </source>
</evidence>
<dbReference type="Proteomes" id="UP000001219">
    <property type="component" value="Chromosome"/>
</dbReference>
<feature type="transmembrane region" description="Helical" evidence="1">
    <location>
        <begin position="7"/>
        <end position="34"/>
    </location>
</feature>
<dbReference type="HOGENOM" id="CLU_1537938_0_0_11"/>
<evidence type="ECO:0000313" key="3">
    <source>
        <dbReference type="Proteomes" id="UP000001219"/>
    </source>
</evidence>
<protein>
    <submittedName>
        <fullName evidence="2">Uncharacterized protein</fullName>
    </submittedName>
</protein>
<name>D0LBZ8_GORB4</name>
<evidence type="ECO:0000313" key="2">
    <source>
        <dbReference type="EMBL" id="ACY22385.1"/>
    </source>
</evidence>
<proteinExistence type="predicted"/>
<dbReference type="KEGG" id="gbr:Gbro_3180"/>
<keyword evidence="1" id="KW-1133">Transmembrane helix</keyword>
<reference evidence="3" key="1">
    <citation type="submission" date="2009-10" db="EMBL/GenBank/DDBJ databases">
        <title>The complete chromosome of Gordonia bronchialis DSM 43247.</title>
        <authorList>
            <consortium name="US DOE Joint Genome Institute (JGI-PGF)"/>
            <person name="Lucas S."/>
            <person name="Copeland A."/>
            <person name="Lapidus A."/>
            <person name="Glavina del Rio T."/>
            <person name="Dalin E."/>
            <person name="Tice H."/>
            <person name="Bruce D."/>
            <person name="Goodwin L."/>
            <person name="Pitluck S."/>
            <person name="Kyrpides N."/>
            <person name="Mavromatis K."/>
            <person name="Ivanova N."/>
            <person name="Ovchinnikova G."/>
            <person name="Saunders E."/>
            <person name="Brettin T."/>
            <person name="Detter J.C."/>
            <person name="Han C."/>
            <person name="Larimer F."/>
            <person name="Land M."/>
            <person name="Hauser L."/>
            <person name="Markowitz V."/>
            <person name="Cheng J.-F."/>
            <person name="Hugenholtz P."/>
            <person name="Woyke T."/>
            <person name="Wu D."/>
            <person name="Jando M."/>
            <person name="Schneider S."/>
            <person name="Goeker M."/>
            <person name="Klenk H.-P."/>
            <person name="Eisen J.A."/>
        </authorList>
    </citation>
    <scope>NUCLEOTIDE SEQUENCE [LARGE SCALE GENOMIC DNA]</scope>
    <source>
        <strain evidence="3">ATCC 25592 / DSM 43247 / BCRC 13721 / JCM 3198 / KCTC 3076 / NBRC 16047 / NCTC 10667</strain>
    </source>
</reference>
<keyword evidence="1" id="KW-0812">Transmembrane</keyword>
<keyword evidence="3" id="KW-1185">Reference proteome</keyword>
<dbReference type="OrthoDB" id="4753264at2"/>
<accession>D0LBZ8</accession>
<dbReference type="RefSeq" id="WP_012834901.1">
    <property type="nucleotide sequence ID" value="NC_013441.1"/>
</dbReference>
<sequence>MSSRRAWFVGGGVAVGLILLIVGAVVAVVLYFVIPSRDPQDAAEFIGVSVPEGASDVQAYLERTSLPAPGPRTRCADLSFLMPTAGWKAYVGKYFRRGTTPSFLTYSSCNSASCQCPGNDGMARRDGRIVETAAIAISTGDPNFWPSSYDRAVVVLPDCEPGRTLVMWQSVRET</sequence>
<keyword evidence="1" id="KW-0472">Membrane</keyword>
<dbReference type="AlphaFoldDB" id="D0LBZ8"/>
<dbReference type="EMBL" id="CP001802">
    <property type="protein sequence ID" value="ACY22385.1"/>
    <property type="molecule type" value="Genomic_DNA"/>
</dbReference>
<dbReference type="STRING" id="526226.Gbro_3180"/>